<reference evidence="1" key="1">
    <citation type="submission" date="2018-05" db="EMBL/GenBank/DDBJ databases">
        <authorList>
            <person name="Lanie J.A."/>
            <person name="Ng W.-L."/>
            <person name="Kazmierczak K.M."/>
            <person name="Andrzejewski T.M."/>
            <person name="Davidsen T.M."/>
            <person name="Wayne K.J."/>
            <person name="Tettelin H."/>
            <person name="Glass J.I."/>
            <person name="Rusch D."/>
            <person name="Podicherti R."/>
            <person name="Tsui H.-C.T."/>
            <person name="Winkler M.E."/>
        </authorList>
    </citation>
    <scope>NUCLEOTIDE SEQUENCE</scope>
</reference>
<name>A0A382JVQ4_9ZZZZ</name>
<evidence type="ECO:0000313" key="1">
    <source>
        <dbReference type="EMBL" id="SVC15037.1"/>
    </source>
</evidence>
<dbReference type="AlphaFoldDB" id="A0A382JVQ4"/>
<gene>
    <name evidence="1" type="ORF">METZ01_LOCUS267891</name>
</gene>
<evidence type="ECO:0008006" key="2">
    <source>
        <dbReference type="Google" id="ProtNLM"/>
    </source>
</evidence>
<accession>A0A382JVQ4</accession>
<dbReference type="EMBL" id="UINC01076149">
    <property type="protein sequence ID" value="SVC15037.1"/>
    <property type="molecule type" value="Genomic_DNA"/>
</dbReference>
<sequence>MKESLWKTATDLLELIDSGDGREIQTLHNRLSSELMQDYITNYPTLLSNVVL</sequence>
<proteinExistence type="predicted"/>
<organism evidence="1">
    <name type="scientific">marine metagenome</name>
    <dbReference type="NCBI Taxonomy" id="408172"/>
    <lineage>
        <taxon>unclassified sequences</taxon>
        <taxon>metagenomes</taxon>
        <taxon>ecological metagenomes</taxon>
    </lineage>
</organism>
<protein>
    <recommendedName>
        <fullName evidence="2">Site-specific DNA-methyltransferase (adenine-specific)</fullName>
    </recommendedName>
</protein>